<evidence type="ECO:0000313" key="3">
    <source>
        <dbReference type="Proteomes" id="UP000003379"/>
    </source>
</evidence>
<feature type="domain" description="LysM" evidence="1">
    <location>
        <begin position="169"/>
        <end position="216"/>
    </location>
</feature>
<dbReference type="PATRIC" id="fig|796940.3.peg.576"/>
<dbReference type="InterPro" id="IPR018392">
    <property type="entry name" value="LysM"/>
</dbReference>
<dbReference type="Gene3D" id="3.10.350.10">
    <property type="entry name" value="LysM domain"/>
    <property type="match status" value="1"/>
</dbReference>
<dbReference type="Proteomes" id="UP000003379">
    <property type="component" value="Unassembled WGS sequence"/>
</dbReference>
<name>G9XBC7_9FIRM</name>
<dbReference type="PROSITE" id="PS51782">
    <property type="entry name" value="LYSM"/>
    <property type="match status" value="1"/>
</dbReference>
<organism evidence="2 3">
    <name type="scientific">Peptoanaerobacter stomatis</name>
    <dbReference type="NCBI Taxonomy" id="796937"/>
    <lineage>
        <taxon>Bacteria</taxon>
        <taxon>Bacillati</taxon>
        <taxon>Bacillota</taxon>
        <taxon>Clostridia</taxon>
        <taxon>Peptostreptococcales</taxon>
        <taxon>Filifactoraceae</taxon>
        <taxon>Peptoanaerobacter</taxon>
    </lineage>
</organism>
<evidence type="ECO:0000259" key="1">
    <source>
        <dbReference type="PROSITE" id="PS51782"/>
    </source>
</evidence>
<dbReference type="Pfam" id="PF01476">
    <property type="entry name" value="LysM"/>
    <property type="match status" value="1"/>
</dbReference>
<dbReference type="HOGENOM" id="CLU_077348_1_0_9"/>
<dbReference type="InterPro" id="IPR052196">
    <property type="entry name" value="Bact_Kbp"/>
</dbReference>
<dbReference type="EMBL" id="AFZG01000015">
    <property type="protein sequence ID" value="EHL19778.1"/>
    <property type="molecule type" value="Genomic_DNA"/>
</dbReference>
<proteinExistence type="predicted"/>
<protein>
    <recommendedName>
        <fullName evidence="1">LysM domain-containing protein</fullName>
    </recommendedName>
</protein>
<sequence length="216" mass="24750">MYDFYIDSLMLPYAPEKLAVSIDGANKTVDLINIGQVNILKNPKLTDIEFEFTIPDTKYPYVKEFKEQNVYLSKLEELITSKKPFRFIVSRAKSQGSFLDDTNMLVSLENYKIIEDAKAGFDITISVKLRQYKEYGTKKVTITQDKKKSDNKKISVKSKNIRTAKAPIKTYTVKQVDTLWAICKKQLGDGEKYKEVAKKNNISNPNVIKPGQVIKF</sequence>
<dbReference type="RefSeq" id="WP_009529297.1">
    <property type="nucleotide sequence ID" value="NZ_JH414605.1"/>
</dbReference>
<dbReference type="SUPFAM" id="SSF54106">
    <property type="entry name" value="LysM domain"/>
    <property type="match status" value="1"/>
</dbReference>
<dbReference type="PANTHER" id="PTHR34700">
    <property type="entry name" value="POTASSIUM BINDING PROTEIN KBP"/>
    <property type="match status" value="1"/>
</dbReference>
<comment type="caution">
    <text evidence="2">The sequence shown here is derived from an EMBL/GenBank/DDBJ whole genome shotgun (WGS) entry which is preliminary data.</text>
</comment>
<evidence type="ECO:0000313" key="2">
    <source>
        <dbReference type="EMBL" id="EHL19778.1"/>
    </source>
</evidence>
<reference evidence="2 3" key="1">
    <citation type="submission" date="2011-08" db="EMBL/GenBank/DDBJ databases">
        <title>The Genome Sequence of Eubacteriaceae bacterium CM5.</title>
        <authorList>
            <consortium name="The Broad Institute Genome Sequencing Platform"/>
            <person name="Earl A."/>
            <person name="Ward D."/>
            <person name="Feldgarden M."/>
            <person name="Gevers D."/>
            <person name="Sizova M."/>
            <person name="Hazen A."/>
            <person name="Epstein S."/>
            <person name="Young S.K."/>
            <person name="Zeng Q."/>
            <person name="Gargeya S."/>
            <person name="Fitzgerald M."/>
            <person name="Haas B."/>
            <person name="Abouelleil A."/>
            <person name="Alvarado L."/>
            <person name="Arachchi H.M."/>
            <person name="Berlin A."/>
            <person name="Brown A."/>
            <person name="Chapman S.B."/>
            <person name="Chen Z."/>
            <person name="Dunbar C."/>
            <person name="Freedman E."/>
            <person name="Gearin G."/>
            <person name="Gellesch M."/>
            <person name="Goldberg J."/>
            <person name="Griggs A."/>
            <person name="Gujja S."/>
            <person name="Heiman D."/>
            <person name="Howarth C."/>
            <person name="Larson L."/>
            <person name="Lui A."/>
            <person name="MacDonald P.J.P."/>
            <person name="Montmayeur A."/>
            <person name="Murphy C."/>
            <person name="Neiman D."/>
            <person name="Pearson M."/>
            <person name="Priest M."/>
            <person name="Roberts A."/>
            <person name="Saif S."/>
            <person name="Shea T."/>
            <person name="Shenoy N."/>
            <person name="Sisk P."/>
            <person name="Stolte C."/>
            <person name="Sykes S."/>
            <person name="Wortman J."/>
            <person name="Nusbaum C."/>
            <person name="Birren B."/>
        </authorList>
    </citation>
    <scope>NUCLEOTIDE SEQUENCE [LARGE SCALE GENOMIC DNA]</scope>
    <source>
        <strain evidence="2 3">CM5</strain>
    </source>
</reference>
<accession>G9XBC7</accession>
<dbReference type="AlphaFoldDB" id="G9XBC7"/>
<dbReference type="SMART" id="SM00257">
    <property type="entry name" value="LysM"/>
    <property type="match status" value="1"/>
</dbReference>
<dbReference type="PANTHER" id="PTHR34700:SF4">
    <property type="entry name" value="PHAGE-LIKE ELEMENT PBSX PROTEIN XKDP"/>
    <property type="match status" value="1"/>
</dbReference>
<gene>
    <name evidence="2" type="ORF">HMPREF9628_01294</name>
</gene>
<dbReference type="InterPro" id="IPR036779">
    <property type="entry name" value="LysM_dom_sf"/>
</dbReference>
<dbReference type="CDD" id="cd00118">
    <property type="entry name" value="LysM"/>
    <property type="match status" value="1"/>
</dbReference>